<reference evidence="3 4" key="1">
    <citation type="submission" date="2020-06" db="EMBL/GenBank/DDBJ databases">
        <authorList>
            <consortium name="Wellcome Sanger Institute Data Sharing"/>
        </authorList>
    </citation>
    <scope>NUCLEOTIDE SEQUENCE [LARGE SCALE GENOMIC DNA]</scope>
</reference>
<gene>
    <name evidence="3" type="primary">si:ch1073-291c23.2</name>
</gene>
<evidence type="ECO:0000313" key="4">
    <source>
        <dbReference type="Proteomes" id="UP000694580"/>
    </source>
</evidence>
<proteinExistence type="predicted"/>
<reference evidence="3" key="2">
    <citation type="submission" date="2025-08" db="UniProtKB">
        <authorList>
            <consortium name="Ensembl"/>
        </authorList>
    </citation>
    <scope>IDENTIFICATION</scope>
</reference>
<evidence type="ECO:0000313" key="3">
    <source>
        <dbReference type="Ensembl" id="ENSDCDP00010027715.1"/>
    </source>
</evidence>
<feature type="transmembrane region" description="Helical" evidence="2">
    <location>
        <begin position="70"/>
        <end position="89"/>
    </location>
</feature>
<evidence type="ECO:0000256" key="1">
    <source>
        <dbReference type="SAM" id="MobiDB-lite"/>
    </source>
</evidence>
<dbReference type="AlphaFoldDB" id="A0AAY4C3G7"/>
<feature type="transmembrane region" description="Helical" evidence="2">
    <location>
        <begin position="101"/>
        <end position="124"/>
    </location>
</feature>
<feature type="transmembrane region" description="Helical" evidence="2">
    <location>
        <begin position="153"/>
        <end position="178"/>
    </location>
</feature>
<sequence>MSTAVVGAVGPDRGADEPNTTTVGGTKPLHRFLRAHPKCVGVMMTALGGSLFIMGIPLKMDDTNSSADAFSSFWLGLLFITCGILYIQAELKISKKIVTASLALSIISILGAVTAFFEFLKSIIYTTYSISSMYFSGLNQTDAVYFSQLQNQIFALEVLFMVQSIAGAVVLITMAVFARAALRSSRTQAVVVMKKLPTAE</sequence>
<dbReference type="GeneTree" id="ENSGT00510000052164"/>
<feature type="region of interest" description="Disordered" evidence="1">
    <location>
        <begin position="1"/>
        <end position="21"/>
    </location>
</feature>
<keyword evidence="2" id="KW-0812">Transmembrane</keyword>
<evidence type="ECO:0000256" key="2">
    <source>
        <dbReference type="SAM" id="Phobius"/>
    </source>
</evidence>
<feature type="transmembrane region" description="Helical" evidence="2">
    <location>
        <begin position="39"/>
        <end position="58"/>
    </location>
</feature>
<dbReference type="Ensembl" id="ENSDCDT00010034216.1">
    <property type="protein sequence ID" value="ENSDCDP00010027715.1"/>
    <property type="gene ID" value="ENSDCDG00010017477.1"/>
</dbReference>
<accession>A0AAY4C3G7</accession>
<keyword evidence="4" id="KW-1185">Reference proteome</keyword>
<keyword evidence="2" id="KW-0472">Membrane</keyword>
<organism evidence="3 4">
    <name type="scientific">Denticeps clupeoides</name>
    <name type="common">denticle herring</name>
    <dbReference type="NCBI Taxonomy" id="299321"/>
    <lineage>
        <taxon>Eukaryota</taxon>
        <taxon>Metazoa</taxon>
        <taxon>Chordata</taxon>
        <taxon>Craniata</taxon>
        <taxon>Vertebrata</taxon>
        <taxon>Euteleostomi</taxon>
        <taxon>Actinopterygii</taxon>
        <taxon>Neopterygii</taxon>
        <taxon>Teleostei</taxon>
        <taxon>Clupei</taxon>
        <taxon>Clupeiformes</taxon>
        <taxon>Denticipitoidei</taxon>
        <taxon>Denticipitidae</taxon>
        <taxon>Denticeps</taxon>
    </lineage>
</organism>
<keyword evidence="2" id="KW-1133">Transmembrane helix</keyword>
<protein>
    <submittedName>
        <fullName evidence="3">Uncharacterized protein</fullName>
    </submittedName>
</protein>
<name>A0AAY4C3G7_9TELE</name>
<dbReference type="Proteomes" id="UP000694580">
    <property type="component" value="Chromosome 8"/>
</dbReference>
<reference evidence="3" key="3">
    <citation type="submission" date="2025-09" db="UniProtKB">
        <authorList>
            <consortium name="Ensembl"/>
        </authorList>
    </citation>
    <scope>IDENTIFICATION</scope>
</reference>